<name>A0A517SHE8_9PLAN</name>
<evidence type="ECO:0000256" key="2">
    <source>
        <dbReference type="RuleBase" id="RU364116"/>
    </source>
</evidence>
<dbReference type="GO" id="GO:0006779">
    <property type="term" value="P:porphyrin-containing compound biosynthetic process"/>
    <property type="evidence" value="ECO:0007669"/>
    <property type="project" value="InterPro"/>
</dbReference>
<dbReference type="GO" id="GO:0005737">
    <property type="term" value="C:cytoplasm"/>
    <property type="evidence" value="ECO:0007669"/>
    <property type="project" value="UniProtKB-SubCell"/>
</dbReference>
<keyword evidence="2" id="KW-0479">Metal-binding</keyword>
<sequence length="396" mass="43555">MMPDPAATSGAVAVAPWGAPRALYVHVPFCRHRCGYCDFTLVAGRDDLIDRYLEALHLELGAAVPHRAELKTLFFGGGTPTHLSAGQLTCLLRGVLDHVRLETGAEFSVEANPLDLTDARIEALAAVGVNRVSVGVQSFQSQELAILERDHSPAEAVSLVNRLKAKIPNVGVDLIFGVPAQTLDDWRRNLDAALAIEPTHLSTYGLTFEKGTAFWSRRAKGQLRQQPEELEREMYALAIDTLTSAGYRHYELSNFARPGFECRHNQVYWNAESYYAIGPGAASYIDGIRRTNHRSTTHWIDNTRAARGVTKPGFTETLSPEDRAREALMLGLRQLDGIDVRQFEGRFDVALDELAGASIAKLEASGWLERAADCLRLTREGVFVADSVVSELLVAD</sequence>
<dbReference type="EMBL" id="CP036271">
    <property type="protein sequence ID" value="QDT55553.1"/>
    <property type="molecule type" value="Genomic_DNA"/>
</dbReference>
<organism evidence="4 5">
    <name type="scientific">Caulifigura coniformis</name>
    <dbReference type="NCBI Taxonomy" id="2527983"/>
    <lineage>
        <taxon>Bacteria</taxon>
        <taxon>Pseudomonadati</taxon>
        <taxon>Planctomycetota</taxon>
        <taxon>Planctomycetia</taxon>
        <taxon>Planctomycetales</taxon>
        <taxon>Planctomycetaceae</taxon>
        <taxon>Caulifigura</taxon>
    </lineage>
</organism>
<dbReference type="CDD" id="cd01335">
    <property type="entry name" value="Radical_SAM"/>
    <property type="match status" value="1"/>
</dbReference>
<dbReference type="Gene3D" id="3.80.30.20">
    <property type="entry name" value="tm_1862 like domain"/>
    <property type="match status" value="1"/>
</dbReference>
<dbReference type="NCBIfam" id="TIGR00539">
    <property type="entry name" value="hemN_rel"/>
    <property type="match status" value="1"/>
</dbReference>
<keyword evidence="4" id="KW-0560">Oxidoreductase</keyword>
<dbReference type="InParanoid" id="A0A517SHE8"/>
<dbReference type="GO" id="GO:0051539">
    <property type="term" value="F:4 iron, 4 sulfur cluster binding"/>
    <property type="evidence" value="ECO:0007669"/>
    <property type="project" value="UniProtKB-UniRule"/>
</dbReference>
<dbReference type="GO" id="GO:0004109">
    <property type="term" value="F:coproporphyrinogen oxidase activity"/>
    <property type="evidence" value="ECO:0007669"/>
    <property type="project" value="InterPro"/>
</dbReference>
<dbReference type="SMART" id="SM00729">
    <property type="entry name" value="Elp3"/>
    <property type="match status" value="1"/>
</dbReference>
<evidence type="ECO:0000259" key="3">
    <source>
        <dbReference type="PROSITE" id="PS51918"/>
    </source>
</evidence>
<dbReference type="SUPFAM" id="SSF102114">
    <property type="entry name" value="Radical SAM enzymes"/>
    <property type="match status" value="1"/>
</dbReference>
<dbReference type="Pfam" id="PF04055">
    <property type="entry name" value="Radical_SAM"/>
    <property type="match status" value="1"/>
</dbReference>
<reference evidence="4 5" key="1">
    <citation type="submission" date="2019-02" db="EMBL/GenBank/DDBJ databases">
        <title>Deep-cultivation of Planctomycetes and their phenomic and genomic characterization uncovers novel biology.</title>
        <authorList>
            <person name="Wiegand S."/>
            <person name="Jogler M."/>
            <person name="Boedeker C."/>
            <person name="Pinto D."/>
            <person name="Vollmers J."/>
            <person name="Rivas-Marin E."/>
            <person name="Kohn T."/>
            <person name="Peeters S.H."/>
            <person name="Heuer A."/>
            <person name="Rast P."/>
            <person name="Oberbeckmann S."/>
            <person name="Bunk B."/>
            <person name="Jeske O."/>
            <person name="Meyerdierks A."/>
            <person name="Storesund J.E."/>
            <person name="Kallscheuer N."/>
            <person name="Luecker S."/>
            <person name="Lage O.M."/>
            <person name="Pohl T."/>
            <person name="Merkel B.J."/>
            <person name="Hornburger P."/>
            <person name="Mueller R.-W."/>
            <person name="Bruemmer F."/>
            <person name="Labrenz M."/>
            <person name="Spormann A.M."/>
            <person name="Op den Camp H."/>
            <person name="Overmann J."/>
            <person name="Amann R."/>
            <person name="Jetten M.S.M."/>
            <person name="Mascher T."/>
            <person name="Medema M.H."/>
            <person name="Devos D.P."/>
            <person name="Kaster A.-K."/>
            <person name="Ovreas L."/>
            <person name="Rohde M."/>
            <person name="Galperin M.Y."/>
            <person name="Jogler C."/>
        </authorList>
    </citation>
    <scope>NUCLEOTIDE SEQUENCE [LARGE SCALE GENOMIC DNA]</scope>
    <source>
        <strain evidence="4 5">Pan44</strain>
    </source>
</reference>
<dbReference type="PANTHER" id="PTHR13932">
    <property type="entry name" value="COPROPORPHYRINIGEN III OXIDASE"/>
    <property type="match status" value="1"/>
</dbReference>
<dbReference type="SFLD" id="SFLDF00562">
    <property type="entry name" value="HemN-like__clustered_with_heat"/>
    <property type="match status" value="1"/>
</dbReference>
<dbReference type="InterPro" id="IPR007197">
    <property type="entry name" value="rSAM"/>
</dbReference>
<dbReference type="InterPro" id="IPR006638">
    <property type="entry name" value="Elp3/MiaA/NifB-like_rSAM"/>
</dbReference>
<keyword evidence="2" id="KW-0963">Cytoplasm</keyword>
<keyword evidence="5" id="KW-1185">Reference proteome</keyword>
<comment type="function">
    <text evidence="2">Probably acts as a heme chaperone, transferring heme to an unknown acceptor. Binds one molecule of heme per monomer, possibly covalently. Binds 1 [4Fe-4S] cluster. The cluster is coordinated with 3 cysteines and an exchangeable S-adenosyl-L-methionine.</text>
</comment>
<evidence type="ECO:0000313" key="5">
    <source>
        <dbReference type="Proteomes" id="UP000315700"/>
    </source>
</evidence>
<dbReference type="Pfam" id="PF06969">
    <property type="entry name" value="HemN_C"/>
    <property type="match status" value="1"/>
</dbReference>
<evidence type="ECO:0000313" key="4">
    <source>
        <dbReference type="EMBL" id="QDT55553.1"/>
    </source>
</evidence>
<dbReference type="Proteomes" id="UP000315700">
    <property type="component" value="Chromosome"/>
</dbReference>
<keyword evidence="2" id="KW-0004">4Fe-4S</keyword>
<dbReference type="SFLD" id="SFLDG01065">
    <property type="entry name" value="anaerobic_coproporphyrinogen-I"/>
    <property type="match status" value="1"/>
</dbReference>
<keyword evidence="2" id="KW-0949">S-adenosyl-L-methionine</keyword>
<comment type="similarity">
    <text evidence="1">Belongs to the anaerobic coproporphyrinogen-III oxidase family. HemW subfamily.</text>
</comment>
<keyword evidence="2" id="KW-0349">Heme</keyword>
<dbReference type="InterPro" id="IPR058240">
    <property type="entry name" value="rSAM_sf"/>
</dbReference>
<keyword evidence="2" id="KW-0411">Iron-sulfur</keyword>
<dbReference type="SFLD" id="SFLDF00288">
    <property type="entry name" value="HemN-like__clustered_with_nucl"/>
    <property type="match status" value="1"/>
</dbReference>
<dbReference type="KEGG" id="ccos:Pan44_35970"/>
<proteinExistence type="inferred from homology"/>
<dbReference type="InterPro" id="IPR034505">
    <property type="entry name" value="Coproporphyrinogen-III_oxidase"/>
</dbReference>
<dbReference type="InterPro" id="IPR023404">
    <property type="entry name" value="rSAM_horseshoe"/>
</dbReference>
<keyword evidence="2" id="KW-0143">Chaperone</keyword>
<dbReference type="GO" id="GO:0046872">
    <property type="term" value="F:metal ion binding"/>
    <property type="evidence" value="ECO:0007669"/>
    <property type="project" value="UniProtKB-UniRule"/>
</dbReference>
<dbReference type="SFLD" id="SFLDS00029">
    <property type="entry name" value="Radical_SAM"/>
    <property type="match status" value="1"/>
</dbReference>
<gene>
    <name evidence="4" type="ORF">Pan44_35970</name>
</gene>
<evidence type="ECO:0000256" key="1">
    <source>
        <dbReference type="ARBA" id="ARBA00006100"/>
    </source>
</evidence>
<feature type="domain" description="Radical SAM core" evidence="3">
    <location>
        <begin position="15"/>
        <end position="248"/>
    </location>
</feature>
<protein>
    <recommendedName>
        <fullName evidence="2">Heme chaperone HemW</fullName>
    </recommendedName>
</protein>
<comment type="subcellular location">
    <subcellularLocation>
        <location evidence="2">Cytoplasm</location>
    </subcellularLocation>
</comment>
<dbReference type="AlphaFoldDB" id="A0A517SHE8"/>
<accession>A0A517SHE8</accession>
<dbReference type="InterPro" id="IPR010723">
    <property type="entry name" value="HemN_C"/>
</dbReference>
<dbReference type="PROSITE" id="PS51918">
    <property type="entry name" value="RADICAL_SAM"/>
    <property type="match status" value="1"/>
</dbReference>
<dbReference type="FunCoup" id="A0A517SHE8">
    <property type="interactions" value="552"/>
</dbReference>
<dbReference type="SFLD" id="SFLDG01082">
    <property type="entry name" value="B12-binding_domain_containing"/>
    <property type="match status" value="1"/>
</dbReference>
<keyword evidence="2" id="KW-0408">Iron</keyword>
<dbReference type="PANTHER" id="PTHR13932:SF5">
    <property type="entry name" value="RADICAL S-ADENOSYL METHIONINE DOMAIN-CONTAINING PROTEIN 1, MITOCHONDRIAL"/>
    <property type="match status" value="1"/>
</dbReference>
<dbReference type="InterPro" id="IPR004559">
    <property type="entry name" value="HemW-like"/>
</dbReference>